<comment type="similarity">
    <text evidence="8">Belongs to the auxin efflux carrier (TC 2.A.69.2) family.</text>
</comment>
<sequence>MDMLGVTFIAVSKVIVSVLIGVITTSSIPNSKSTLRDFGFLISAVLLTSLTLSNVAQSVNLELLVRCSILILFSTLMITWGLMWGVACGAVLFRLNPNLSGIPAELRGDVRLHLLFGEEDEPAESTQASPTSPYPPSGKSKEKNKKTRVPYVAVVLSEHLREVGVDGNDVVPSLDVPDKSLEDTAGYIWAMWVGCSTQNGVTLPISLMTNIASAVEFIDFAQAAAYIFVFAISYMLYLWSAGPAFVEQGEKAAKKQRLIRELITKHKRMSARCDATTQTLSFPVDHVLQYDAAAERSHAGAPAREEGDRLSGTQRSPRSNGGTSTTPAPGNVDEGGSGNKFSRSSSARSFSASAQTEVNMTDTQDTRCTSAAVAISMPDAPSAMSPTTAGHYAFTMATAEQIPYDWRSAGLVRVKYESDMKAMKKKTLSEKLTNFGHAAWGLVRKLMVNPPFLSVVIGIVVGVVTPVRNLFFDGGALEMVMDAIRLIGQGSIPSSLLLLGANLVGSATDAGAAAEEGVRMRHAEQNTEYPLHAEEWALLGEDRGHAAWYDNEHESIEYDLHNSFSLQTLRQLGQGPTAYVAQASGSGAAAPIVPMEEETEDNKPPRNAFLAGVEKTLSLRGISKSFVWGVIGLRLIVAPAFSFAVLVFLINTMPFLFGGRGTYDKTLIMVLMVELASPTAINSTLIFNARQFMTFPWAKMLFFQYILCTVTMVMWASLGLSYVSKLK</sequence>
<proteinExistence type="inferred from homology"/>
<dbReference type="GO" id="GO:0012505">
    <property type="term" value="C:endomembrane system"/>
    <property type="evidence" value="ECO:0007669"/>
    <property type="project" value="UniProtKB-SubCell"/>
</dbReference>
<evidence type="ECO:0000256" key="4">
    <source>
        <dbReference type="ARBA" id="ARBA00022692"/>
    </source>
</evidence>
<dbReference type="OMA" id="KMLFFQY"/>
<protein>
    <submittedName>
        <fullName evidence="11">Uncharacterized protein</fullName>
    </submittedName>
</protein>
<comment type="function">
    <text evidence="7">Involved in cellular auxin homeostasis by regulating auxin metabolism. Regulates intracellular auxin accumulation at the endoplasmic reticulum and thus auxin availability for nuclear auxin signaling.</text>
</comment>
<organism evidence="11 12">
    <name type="scientific">Leptomonas pyrrhocoris</name>
    <name type="common">Firebug parasite</name>
    <dbReference type="NCBI Taxonomy" id="157538"/>
    <lineage>
        <taxon>Eukaryota</taxon>
        <taxon>Discoba</taxon>
        <taxon>Euglenozoa</taxon>
        <taxon>Kinetoplastea</taxon>
        <taxon>Metakinetoplastina</taxon>
        <taxon>Trypanosomatida</taxon>
        <taxon>Trypanosomatidae</taxon>
        <taxon>Leishmaniinae</taxon>
        <taxon>Leptomonas</taxon>
    </lineage>
</organism>
<dbReference type="GO" id="GO:0055085">
    <property type="term" value="P:transmembrane transport"/>
    <property type="evidence" value="ECO:0007669"/>
    <property type="project" value="InterPro"/>
</dbReference>
<accession>A0A0M9FXD3</accession>
<evidence type="ECO:0000313" key="11">
    <source>
        <dbReference type="EMBL" id="KPA77889.1"/>
    </source>
</evidence>
<dbReference type="EMBL" id="LGTL01000015">
    <property type="protein sequence ID" value="KPA77889.1"/>
    <property type="molecule type" value="Genomic_DNA"/>
</dbReference>
<evidence type="ECO:0000313" key="12">
    <source>
        <dbReference type="Proteomes" id="UP000037923"/>
    </source>
</evidence>
<feature type="transmembrane region" description="Helical" evidence="10">
    <location>
        <begin position="452"/>
        <end position="471"/>
    </location>
</feature>
<dbReference type="Proteomes" id="UP000037923">
    <property type="component" value="Unassembled WGS sequence"/>
</dbReference>
<evidence type="ECO:0000256" key="2">
    <source>
        <dbReference type="ARBA" id="ARBA00004308"/>
    </source>
</evidence>
<feature type="compositionally biased region" description="Low complexity" evidence="9">
    <location>
        <begin position="341"/>
        <end position="354"/>
    </location>
</feature>
<evidence type="ECO:0000256" key="5">
    <source>
        <dbReference type="ARBA" id="ARBA00022989"/>
    </source>
</evidence>
<name>A0A0M9FXD3_LEPPY</name>
<dbReference type="PANTHER" id="PTHR31651:SF33">
    <property type="entry name" value="PROTEIN PIN-LIKES 1"/>
    <property type="match status" value="1"/>
</dbReference>
<dbReference type="GO" id="GO:0016020">
    <property type="term" value="C:membrane"/>
    <property type="evidence" value="ECO:0007669"/>
    <property type="project" value="UniProtKB-SubCell"/>
</dbReference>
<feature type="transmembrane region" description="Helical" evidence="10">
    <location>
        <begin position="38"/>
        <end position="57"/>
    </location>
</feature>
<dbReference type="GeneID" id="26906964"/>
<dbReference type="VEuPathDB" id="TriTrypDB:LpyrH10_15_0880"/>
<comment type="subcellular location">
    <subcellularLocation>
        <location evidence="2">Endomembrane system</location>
    </subcellularLocation>
    <subcellularLocation>
        <location evidence="1">Membrane</location>
        <topology evidence="1">Multi-pass membrane protein</topology>
    </subcellularLocation>
</comment>
<keyword evidence="4 10" id="KW-0812">Transmembrane</keyword>
<feature type="transmembrane region" description="Helical" evidence="10">
    <location>
        <begin position="6"/>
        <end position="26"/>
    </location>
</feature>
<feature type="compositionally biased region" description="Polar residues" evidence="9">
    <location>
        <begin position="311"/>
        <end position="328"/>
    </location>
</feature>
<dbReference type="OrthoDB" id="191139at2759"/>
<comment type="caution">
    <text evidence="11">The sequence shown here is derived from an EMBL/GenBank/DDBJ whole genome shotgun (WGS) entry which is preliminary data.</text>
</comment>
<keyword evidence="3" id="KW-0813">Transport</keyword>
<reference evidence="11 12" key="1">
    <citation type="submission" date="2015-07" db="EMBL/GenBank/DDBJ databases">
        <title>High-quality genome of monoxenous trypanosomatid Leptomonas pyrrhocoris.</title>
        <authorList>
            <person name="Flegontov P."/>
            <person name="Butenko A."/>
            <person name="Firsov S."/>
            <person name="Vlcek C."/>
            <person name="Logacheva M.D."/>
            <person name="Field M."/>
            <person name="Filatov D."/>
            <person name="Flegontova O."/>
            <person name="Gerasimov E."/>
            <person name="Jackson A.P."/>
            <person name="Kelly S."/>
            <person name="Opperdoes F."/>
            <person name="O'Reilly A."/>
            <person name="Votypka J."/>
            <person name="Yurchenko V."/>
            <person name="Lukes J."/>
        </authorList>
    </citation>
    <scope>NUCLEOTIDE SEQUENCE [LARGE SCALE GENOMIC DNA]</scope>
    <source>
        <strain evidence="11">H10</strain>
    </source>
</reference>
<dbReference type="AlphaFoldDB" id="A0A0M9FXD3"/>
<keyword evidence="12" id="KW-1185">Reference proteome</keyword>
<evidence type="ECO:0000256" key="6">
    <source>
        <dbReference type="ARBA" id="ARBA00023136"/>
    </source>
</evidence>
<dbReference type="InterPro" id="IPR045033">
    <property type="entry name" value="PILS1/3/4/5/7"/>
</dbReference>
<feature type="compositionally biased region" description="Basic and acidic residues" evidence="9">
    <location>
        <begin position="295"/>
        <end position="309"/>
    </location>
</feature>
<evidence type="ECO:0000256" key="3">
    <source>
        <dbReference type="ARBA" id="ARBA00022448"/>
    </source>
</evidence>
<evidence type="ECO:0000256" key="8">
    <source>
        <dbReference type="ARBA" id="ARBA00025752"/>
    </source>
</evidence>
<gene>
    <name evidence="11" type="ORF">ABB37_06678</name>
</gene>
<evidence type="ECO:0000256" key="9">
    <source>
        <dbReference type="SAM" id="MobiDB-lite"/>
    </source>
</evidence>
<evidence type="ECO:0000256" key="7">
    <source>
        <dbReference type="ARBA" id="ARBA00025100"/>
    </source>
</evidence>
<dbReference type="RefSeq" id="XP_015656328.1">
    <property type="nucleotide sequence ID" value="XM_015805035.1"/>
</dbReference>
<feature type="transmembrane region" description="Helical" evidence="10">
    <location>
        <begin position="217"/>
        <end position="239"/>
    </location>
</feature>
<keyword evidence="6 10" id="KW-0472">Membrane</keyword>
<feature type="compositionally biased region" description="Polar residues" evidence="9">
    <location>
        <begin position="355"/>
        <end position="365"/>
    </location>
</feature>
<dbReference type="InterPro" id="IPR004776">
    <property type="entry name" value="Mem_transp_PIN-like"/>
</dbReference>
<dbReference type="Pfam" id="PF03547">
    <property type="entry name" value="Mem_trans"/>
    <property type="match status" value="1"/>
</dbReference>
<feature type="transmembrane region" description="Helical" evidence="10">
    <location>
        <begin position="625"/>
        <end position="648"/>
    </location>
</feature>
<dbReference type="PANTHER" id="PTHR31651">
    <property type="match status" value="1"/>
</dbReference>
<evidence type="ECO:0000256" key="10">
    <source>
        <dbReference type="SAM" id="Phobius"/>
    </source>
</evidence>
<feature type="transmembrane region" description="Helical" evidence="10">
    <location>
        <begin position="668"/>
        <end position="689"/>
    </location>
</feature>
<feature type="region of interest" description="Disordered" evidence="9">
    <location>
        <begin position="295"/>
        <end position="365"/>
    </location>
</feature>
<feature type="region of interest" description="Disordered" evidence="9">
    <location>
        <begin position="120"/>
        <end position="146"/>
    </location>
</feature>
<feature type="transmembrane region" description="Helical" evidence="10">
    <location>
        <begin position="701"/>
        <end position="723"/>
    </location>
</feature>
<evidence type="ECO:0000256" key="1">
    <source>
        <dbReference type="ARBA" id="ARBA00004141"/>
    </source>
</evidence>
<keyword evidence="5 10" id="KW-1133">Transmembrane helix</keyword>
<feature type="transmembrane region" description="Helical" evidence="10">
    <location>
        <begin position="69"/>
        <end position="93"/>
    </location>
</feature>